<evidence type="ECO:0000313" key="3">
    <source>
        <dbReference type="EMBL" id="TCT18078.1"/>
    </source>
</evidence>
<dbReference type="Pfam" id="PF13115">
    <property type="entry name" value="YtkA"/>
    <property type="match status" value="1"/>
</dbReference>
<dbReference type="InterPro" id="IPR032693">
    <property type="entry name" value="YtkA-like_dom"/>
</dbReference>
<protein>
    <submittedName>
        <fullName evidence="3">YtkA-like protein</fullName>
    </submittedName>
</protein>
<dbReference type="PROSITE" id="PS51257">
    <property type="entry name" value="PROKAR_LIPOPROTEIN"/>
    <property type="match status" value="1"/>
</dbReference>
<name>A0A4R3MUV1_9BACI</name>
<dbReference type="OrthoDB" id="2679563at2"/>
<dbReference type="Gene3D" id="2.60.40.10">
    <property type="entry name" value="Immunoglobulins"/>
    <property type="match status" value="1"/>
</dbReference>
<dbReference type="InterPro" id="IPR013783">
    <property type="entry name" value="Ig-like_fold"/>
</dbReference>
<organism evidence="3 4">
    <name type="scientific">Melghiribacillus thermohalophilus</name>
    <dbReference type="NCBI Taxonomy" id="1324956"/>
    <lineage>
        <taxon>Bacteria</taxon>
        <taxon>Bacillati</taxon>
        <taxon>Bacillota</taxon>
        <taxon>Bacilli</taxon>
        <taxon>Bacillales</taxon>
        <taxon>Bacillaceae</taxon>
        <taxon>Melghiribacillus</taxon>
    </lineage>
</organism>
<feature type="signal peptide" evidence="1">
    <location>
        <begin position="1"/>
        <end position="20"/>
    </location>
</feature>
<feature type="domain" description="YtkA-like" evidence="2">
    <location>
        <begin position="34"/>
        <end position="113"/>
    </location>
</feature>
<dbReference type="RefSeq" id="WP_132372800.1">
    <property type="nucleotide sequence ID" value="NZ_SMAN01000024.1"/>
</dbReference>
<reference evidence="3 4" key="1">
    <citation type="submission" date="2019-03" db="EMBL/GenBank/DDBJ databases">
        <title>Genomic Encyclopedia of Type Strains, Phase IV (KMG-IV): sequencing the most valuable type-strain genomes for metagenomic binning, comparative biology and taxonomic classification.</title>
        <authorList>
            <person name="Goeker M."/>
        </authorList>
    </citation>
    <scope>NUCLEOTIDE SEQUENCE [LARGE SCALE GENOMIC DNA]</scope>
    <source>
        <strain evidence="3 4">DSM 25894</strain>
    </source>
</reference>
<evidence type="ECO:0000259" key="2">
    <source>
        <dbReference type="Pfam" id="PF13115"/>
    </source>
</evidence>
<dbReference type="AlphaFoldDB" id="A0A4R3MUV1"/>
<feature type="chain" id="PRO_5038568219" evidence="1">
    <location>
        <begin position="21"/>
        <end position="131"/>
    </location>
</feature>
<comment type="caution">
    <text evidence="3">The sequence shown here is derived from an EMBL/GenBank/DDBJ whole genome shotgun (WGS) entry which is preliminary data.</text>
</comment>
<keyword evidence="4" id="KW-1185">Reference proteome</keyword>
<evidence type="ECO:0000313" key="4">
    <source>
        <dbReference type="Proteomes" id="UP000294650"/>
    </source>
</evidence>
<evidence type="ECO:0000256" key="1">
    <source>
        <dbReference type="SAM" id="SignalP"/>
    </source>
</evidence>
<dbReference type="Proteomes" id="UP000294650">
    <property type="component" value="Unassembled WGS sequence"/>
</dbReference>
<accession>A0A4R3MUV1</accession>
<gene>
    <name evidence="3" type="ORF">EDD68_12430</name>
</gene>
<keyword evidence="1" id="KW-0732">Signal</keyword>
<dbReference type="EMBL" id="SMAN01000024">
    <property type="protein sequence ID" value="TCT18078.1"/>
    <property type="molecule type" value="Genomic_DNA"/>
</dbReference>
<sequence>MKKWLYPVIFLIIFTFSACAGEDPHSNSSMPEFVDVEILMPDEIEVGETVQIQCRVTQGDETVNDADEVEFELWKDGDPDDQHQEIEGTLEGDGIYYIDYTFDEPGTYYVISHVTAREYHIMPQKEFKVVE</sequence>
<proteinExistence type="predicted"/>